<protein>
    <submittedName>
        <fullName evidence="2">Uncharacterized protein</fullName>
    </submittedName>
</protein>
<name>A0A6B2JPK0_9RHOB</name>
<keyword evidence="3" id="KW-1185">Reference proteome</keyword>
<evidence type="ECO:0000313" key="2">
    <source>
        <dbReference type="EMBL" id="NDV00028.1"/>
    </source>
</evidence>
<dbReference type="Proteomes" id="UP000474757">
    <property type="component" value="Unassembled WGS sequence"/>
</dbReference>
<dbReference type="EMBL" id="JAAGAB010000001">
    <property type="protein sequence ID" value="NDV00028.1"/>
    <property type="molecule type" value="Genomic_DNA"/>
</dbReference>
<feature type="region of interest" description="Disordered" evidence="1">
    <location>
        <begin position="1"/>
        <end position="35"/>
    </location>
</feature>
<feature type="region of interest" description="Disordered" evidence="1">
    <location>
        <begin position="47"/>
        <end position="83"/>
    </location>
</feature>
<reference evidence="2 3" key="1">
    <citation type="submission" date="2020-02" db="EMBL/GenBank/DDBJ databases">
        <title>Pseudoroseicyclus tamarix, sp. nov., isolated from offshore sediment of a Tamarix chinensis forest.</title>
        <authorList>
            <person name="Gai Y."/>
        </authorList>
    </citation>
    <scope>NUCLEOTIDE SEQUENCE [LARGE SCALE GENOMIC DNA]</scope>
    <source>
        <strain evidence="2 3">CLL3-39</strain>
    </source>
</reference>
<dbReference type="RefSeq" id="WP_163889981.1">
    <property type="nucleotide sequence ID" value="NZ_JAAFYS010000001.1"/>
</dbReference>
<feature type="compositionally biased region" description="Basic and acidic residues" evidence="1">
    <location>
        <begin position="56"/>
        <end position="83"/>
    </location>
</feature>
<evidence type="ECO:0000256" key="1">
    <source>
        <dbReference type="SAM" id="MobiDB-lite"/>
    </source>
</evidence>
<sequence>MSAHHLEDDLGEAPVHLDHDDRQDDRARDRPGTDANALRAKLLVRQLPLSHLPQRGGEHLDPEERRPNPARMTLDERAAEVLL</sequence>
<proteinExistence type="predicted"/>
<accession>A0A6B2JPK0</accession>
<feature type="compositionally biased region" description="Basic and acidic residues" evidence="1">
    <location>
        <begin position="15"/>
        <end position="32"/>
    </location>
</feature>
<organism evidence="2 3">
    <name type="scientific">Pseudoroseicyclus tamaricis</name>
    <dbReference type="NCBI Taxonomy" id="2705421"/>
    <lineage>
        <taxon>Bacteria</taxon>
        <taxon>Pseudomonadati</taxon>
        <taxon>Pseudomonadota</taxon>
        <taxon>Alphaproteobacteria</taxon>
        <taxon>Rhodobacterales</taxon>
        <taxon>Paracoccaceae</taxon>
        <taxon>Pseudoroseicyclus</taxon>
    </lineage>
</organism>
<gene>
    <name evidence="2" type="ORF">GZA08_03485</name>
</gene>
<evidence type="ECO:0000313" key="3">
    <source>
        <dbReference type="Proteomes" id="UP000474757"/>
    </source>
</evidence>
<comment type="caution">
    <text evidence="2">The sequence shown here is derived from an EMBL/GenBank/DDBJ whole genome shotgun (WGS) entry which is preliminary data.</text>
</comment>
<dbReference type="AlphaFoldDB" id="A0A6B2JPK0"/>